<evidence type="ECO:0000259" key="5">
    <source>
        <dbReference type="Pfam" id="PF07730"/>
    </source>
</evidence>
<feature type="transmembrane region" description="Helical" evidence="4">
    <location>
        <begin position="46"/>
        <end position="69"/>
    </location>
</feature>
<keyword evidence="7" id="KW-1185">Reference proteome</keyword>
<keyword evidence="4" id="KW-1133">Transmembrane helix</keyword>
<evidence type="ECO:0000256" key="2">
    <source>
        <dbReference type="ARBA" id="ARBA00022777"/>
    </source>
</evidence>
<reference evidence="6 7" key="2">
    <citation type="submission" date="2019-05" db="EMBL/GenBank/DDBJ databases">
        <title>Glycomyces buryatensis sp. nov.</title>
        <authorList>
            <person name="Nikitina E."/>
        </authorList>
    </citation>
    <scope>NUCLEOTIDE SEQUENCE [LARGE SCALE GENOMIC DNA]</scope>
    <source>
        <strain evidence="6 7">18</strain>
    </source>
</reference>
<dbReference type="Gene3D" id="3.30.565.10">
    <property type="entry name" value="Histidine kinase-like ATPase, C-terminal domain"/>
    <property type="match status" value="1"/>
</dbReference>
<keyword evidence="1" id="KW-0808">Transferase</keyword>
<protein>
    <recommendedName>
        <fullName evidence="5">Signal transduction histidine kinase subgroup 3 dimerisation and phosphoacceptor domain-containing protein</fullName>
    </recommendedName>
</protein>
<dbReference type="SUPFAM" id="SSF55874">
    <property type="entry name" value="ATPase domain of HSP90 chaperone/DNA topoisomerase II/histidine kinase"/>
    <property type="match status" value="1"/>
</dbReference>
<dbReference type="GO" id="GO:0046983">
    <property type="term" value="F:protein dimerization activity"/>
    <property type="evidence" value="ECO:0007669"/>
    <property type="project" value="InterPro"/>
</dbReference>
<dbReference type="GO" id="GO:0016020">
    <property type="term" value="C:membrane"/>
    <property type="evidence" value="ECO:0007669"/>
    <property type="project" value="InterPro"/>
</dbReference>
<comment type="caution">
    <text evidence="6">The sequence shown here is derived from an EMBL/GenBank/DDBJ whole genome shotgun (WGS) entry which is preliminary data.</text>
</comment>
<dbReference type="InterPro" id="IPR050482">
    <property type="entry name" value="Sensor_HK_TwoCompSys"/>
</dbReference>
<gene>
    <name evidence="6" type="ORF">FAB82_07550</name>
</gene>
<dbReference type="PANTHER" id="PTHR24421">
    <property type="entry name" value="NITRATE/NITRITE SENSOR PROTEIN NARX-RELATED"/>
    <property type="match status" value="1"/>
</dbReference>
<name>A0A4S8QG17_9ACTN</name>
<accession>A0A4S8QG17</accession>
<reference evidence="7" key="1">
    <citation type="submission" date="2019-04" db="EMBL/GenBank/DDBJ databases">
        <title>Nocardioides xinjiangensis sp. nov.</title>
        <authorList>
            <person name="Liu S."/>
        </authorList>
    </citation>
    <scope>NUCLEOTIDE SEQUENCE [LARGE SCALE GENOMIC DNA]</scope>
    <source>
        <strain evidence="7">18</strain>
    </source>
</reference>
<dbReference type="OrthoDB" id="5241784at2"/>
<dbReference type="EMBL" id="STGY01000029">
    <property type="protein sequence ID" value="THV42092.1"/>
    <property type="molecule type" value="Genomic_DNA"/>
</dbReference>
<feature type="domain" description="Signal transduction histidine kinase subgroup 3 dimerisation and phosphoacceptor" evidence="5">
    <location>
        <begin position="197"/>
        <end position="262"/>
    </location>
</feature>
<evidence type="ECO:0000256" key="4">
    <source>
        <dbReference type="SAM" id="Phobius"/>
    </source>
</evidence>
<evidence type="ECO:0000313" key="7">
    <source>
        <dbReference type="Proteomes" id="UP000308760"/>
    </source>
</evidence>
<feature type="transmembrane region" description="Helical" evidence="4">
    <location>
        <begin position="81"/>
        <end position="98"/>
    </location>
</feature>
<evidence type="ECO:0000313" key="6">
    <source>
        <dbReference type="EMBL" id="THV42092.1"/>
    </source>
</evidence>
<evidence type="ECO:0000256" key="3">
    <source>
        <dbReference type="ARBA" id="ARBA00023012"/>
    </source>
</evidence>
<evidence type="ECO:0000256" key="1">
    <source>
        <dbReference type="ARBA" id="ARBA00022679"/>
    </source>
</evidence>
<keyword evidence="2" id="KW-0418">Kinase</keyword>
<feature type="transmembrane region" description="Helical" evidence="4">
    <location>
        <begin position="104"/>
        <end position="120"/>
    </location>
</feature>
<proteinExistence type="predicted"/>
<dbReference type="Pfam" id="PF07730">
    <property type="entry name" value="HisKA_3"/>
    <property type="match status" value="1"/>
</dbReference>
<dbReference type="AlphaFoldDB" id="A0A4S8QG17"/>
<dbReference type="RefSeq" id="WP_136533937.1">
    <property type="nucleotide sequence ID" value="NZ_STGY01000029.1"/>
</dbReference>
<feature type="transmembrane region" description="Helical" evidence="4">
    <location>
        <begin position="129"/>
        <end position="147"/>
    </location>
</feature>
<feature type="transmembrane region" description="Helical" evidence="4">
    <location>
        <begin position="153"/>
        <end position="176"/>
    </location>
</feature>
<dbReference type="InterPro" id="IPR011712">
    <property type="entry name" value="Sig_transdc_His_kin_sub3_dim/P"/>
</dbReference>
<dbReference type="PANTHER" id="PTHR24421:SF63">
    <property type="entry name" value="SENSOR HISTIDINE KINASE DESK"/>
    <property type="match status" value="1"/>
</dbReference>
<dbReference type="Gene3D" id="1.20.5.1930">
    <property type="match status" value="1"/>
</dbReference>
<dbReference type="InterPro" id="IPR036890">
    <property type="entry name" value="HATPase_C_sf"/>
</dbReference>
<keyword evidence="4" id="KW-0472">Membrane</keyword>
<dbReference type="Proteomes" id="UP000308760">
    <property type="component" value="Unassembled WGS sequence"/>
</dbReference>
<keyword evidence="3" id="KW-0902">Two-component regulatory system</keyword>
<keyword evidence="4" id="KW-0812">Transmembrane</keyword>
<organism evidence="6 7">
    <name type="scientific">Glycomyces buryatensis</name>
    <dbReference type="NCBI Taxonomy" id="2570927"/>
    <lineage>
        <taxon>Bacteria</taxon>
        <taxon>Bacillati</taxon>
        <taxon>Actinomycetota</taxon>
        <taxon>Actinomycetes</taxon>
        <taxon>Glycomycetales</taxon>
        <taxon>Glycomycetaceae</taxon>
        <taxon>Glycomyces</taxon>
    </lineage>
</organism>
<dbReference type="GO" id="GO:0000155">
    <property type="term" value="F:phosphorelay sensor kinase activity"/>
    <property type="evidence" value="ECO:0007669"/>
    <property type="project" value="InterPro"/>
</dbReference>
<sequence length="396" mass="42302">MNGHSELPVRDLRRLYQYTLWTTVSGGPLTLFIAGAYLAGASDWGQWIGVTVAAMVIVTTLATIMLARYVAGETRQPQPRLFWTGTAVLLFGLAFSAWDSTIFAAWAAPAGLLASCPVLWRRPGTRNRFATAVTVAAALIAAVLGGIGMAAPMLVFLTLLMFPCIIFGVVFQWWNYNVALELEQSRGLAAELAVAEERLRFAAELHDVQGGHLQVIVLKAQLARRFINDRPDAAAAELEAMEELGRSALRDMRALVGGYRRVSLADEVDSAARILQSAGIEAEVNAETHGLDPERERLLGLLVREGTTNLLRHSAASTASLQVEADGTTATVEITNDGASEVGELGNGLAMLAERFAAFGGTVAHGREGDRFTLTGTLPGVPSLTRETADGLKGTA</sequence>
<feature type="transmembrane region" description="Helical" evidence="4">
    <location>
        <begin position="20"/>
        <end position="40"/>
    </location>
</feature>